<gene>
    <name evidence="3" type="primary">sirO_2</name>
    <name evidence="3" type="ORF">LOCC1_G006482</name>
</gene>
<feature type="domain" description="NADP-dependent oxidoreductase" evidence="2">
    <location>
        <begin position="10"/>
        <end position="307"/>
    </location>
</feature>
<dbReference type="SUPFAM" id="SSF51430">
    <property type="entry name" value="NAD(P)-linked oxidoreductase"/>
    <property type="match status" value="1"/>
</dbReference>
<accession>A0A8H8UC66</accession>
<name>A0A8H8UC66_9HELO</name>
<dbReference type="CDD" id="cd19075">
    <property type="entry name" value="AKR_AKR7A1-5"/>
    <property type="match status" value="1"/>
</dbReference>
<evidence type="ECO:0000313" key="3">
    <source>
        <dbReference type="EMBL" id="TVY38375.1"/>
    </source>
</evidence>
<dbReference type="Pfam" id="PF00248">
    <property type="entry name" value="Aldo_ket_red"/>
    <property type="match status" value="1"/>
</dbReference>
<evidence type="ECO:0000313" key="4">
    <source>
        <dbReference type="Proteomes" id="UP000443090"/>
    </source>
</evidence>
<keyword evidence="4" id="KW-1185">Reference proteome</keyword>
<evidence type="ECO:0000256" key="1">
    <source>
        <dbReference type="ARBA" id="ARBA00023002"/>
    </source>
</evidence>
<dbReference type="Gene3D" id="3.20.20.100">
    <property type="entry name" value="NADP-dependent oxidoreductase domain"/>
    <property type="match status" value="1"/>
</dbReference>
<dbReference type="InterPro" id="IPR050523">
    <property type="entry name" value="AKR_Detox_Biosynth"/>
</dbReference>
<dbReference type="PANTHER" id="PTHR43364:SF4">
    <property type="entry name" value="NAD(P)-LINKED OXIDOREDUCTASE SUPERFAMILY PROTEIN"/>
    <property type="match status" value="1"/>
</dbReference>
<dbReference type="Proteomes" id="UP000443090">
    <property type="component" value="Unassembled WGS sequence"/>
</dbReference>
<keyword evidence="1" id="KW-0560">Oxidoreductase</keyword>
<sequence length="331" mass="36838">MTASRKPISLVLGAGNFSNDPSRIQDQREMIELARKNYIKTIDTARHYSHGQSETFLGNEGVSSEFEIITKASGGVVPGGLCKEGVMKGWAESQAALKVERVATYLIHVPDEDTSIAETMEGIQELYLAGKFNRFGLSNFSPQQVEECYDYAKSKGYILPTCYQSIYGLVSRKNEKELFPLLRRLGMSIQAYSPLASGFLIKTPDDVRAGVGNFDPSTVLGKILQQMYGTDSLLEYLQRYSELAEEIGSSRVGLACRWVVWNSALREDLGDCMVSGASRAKQLQDVIDEIEKGPLEDSVVERLEKMWKDIEDDAPGDNFTTFRRLQKAGVL</sequence>
<dbReference type="OrthoDB" id="48988at2759"/>
<protein>
    <submittedName>
        <fullName evidence="3">Oxidoreductase</fullName>
    </submittedName>
</protein>
<organism evidence="3 4">
    <name type="scientific">Lachnellula occidentalis</name>
    <dbReference type="NCBI Taxonomy" id="215460"/>
    <lineage>
        <taxon>Eukaryota</taxon>
        <taxon>Fungi</taxon>
        <taxon>Dikarya</taxon>
        <taxon>Ascomycota</taxon>
        <taxon>Pezizomycotina</taxon>
        <taxon>Leotiomycetes</taxon>
        <taxon>Helotiales</taxon>
        <taxon>Lachnaceae</taxon>
        <taxon>Lachnellula</taxon>
    </lineage>
</organism>
<dbReference type="GO" id="GO:0016491">
    <property type="term" value="F:oxidoreductase activity"/>
    <property type="evidence" value="ECO:0007669"/>
    <property type="project" value="UniProtKB-KW"/>
</dbReference>
<dbReference type="AlphaFoldDB" id="A0A8H8UC66"/>
<evidence type="ECO:0000259" key="2">
    <source>
        <dbReference type="Pfam" id="PF00248"/>
    </source>
</evidence>
<dbReference type="EMBL" id="QGMI01000612">
    <property type="protein sequence ID" value="TVY38375.1"/>
    <property type="molecule type" value="Genomic_DNA"/>
</dbReference>
<reference evidence="3 4" key="1">
    <citation type="submission" date="2018-05" db="EMBL/GenBank/DDBJ databases">
        <title>Genome sequencing and assembly of the regulated plant pathogen Lachnellula willkommii and related sister species for the development of diagnostic species identification markers.</title>
        <authorList>
            <person name="Giroux E."/>
            <person name="Bilodeau G."/>
        </authorList>
    </citation>
    <scope>NUCLEOTIDE SEQUENCE [LARGE SCALE GENOMIC DNA]</scope>
    <source>
        <strain evidence="3 4">CBS 160.35</strain>
    </source>
</reference>
<proteinExistence type="predicted"/>
<dbReference type="InterPro" id="IPR036812">
    <property type="entry name" value="NAD(P)_OxRdtase_dom_sf"/>
</dbReference>
<dbReference type="GO" id="GO:0005829">
    <property type="term" value="C:cytosol"/>
    <property type="evidence" value="ECO:0007669"/>
    <property type="project" value="TreeGrafter"/>
</dbReference>
<comment type="caution">
    <text evidence="3">The sequence shown here is derived from an EMBL/GenBank/DDBJ whole genome shotgun (WGS) entry which is preliminary data.</text>
</comment>
<dbReference type="InterPro" id="IPR023210">
    <property type="entry name" value="NADP_OxRdtase_dom"/>
</dbReference>
<dbReference type="PANTHER" id="PTHR43364">
    <property type="entry name" value="NADH-SPECIFIC METHYLGLYOXAL REDUCTASE-RELATED"/>
    <property type="match status" value="1"/>
</dbReference>